<dbReference type="InterPro" id="IPR019819">
    <property type="entry name" value="Carboxylesterase_B_CS"/>
</dbReference>
<evidence type="ECO:0000259" key="2">
    <source>
        <dbReference type="Pfam" id="PF00135"/>
    </source>
</evidence>
<evidence type="ECO:0000313" key="3">
    <source>
        <dbReference type="EMBL" id="KAF4863637.1"/>
    </source>
</evidence>
<accession>A0A9P5F1B1</accession>
<evidence type="ECO:0000256" key="1">
    <source>
        <dbReference type="SAM" id="SignalP"/>
    </source>
</evidence>
<dbReference type="InterPro" id="IPR002018">
    <property type="entry name" value="CarbesteraseB"/>
</dbReference>
<organism evidence="3 4">
    <name type="scientific">Colletotrichum siamense</name>
    <name type="common">Anthracnose fungus</name>
    <dbReference type="NCBI Taxonomy" id="690259"/>
    <lineage>
        <taxon>Eukaryota</taxon>
        <taxon>Fungi</taxon>
        <taxon>Dikarya</taxon>
        <taxon>Ascomycota</taxon>
        <taxon>Pezizomycotina</taxon>
        <taxon>Sordariomycetes</taxon>
        <taxon>Hypocreomycetidae</taxon>
        <taxon>Glomerellales</taxon>
        <taxon>Glomerellaceae</taxon>
        <taxon>Colletotrichum</taxon>
        <taxon>Colletotrichum gloeosporioides species complex</taxon>
    </lineage>
</organism>
<dbReference type="SUPFAM" id="SSF53474">
    <property type="entry name" value="alpha/beta-Hydrolases"/>
    <property type="match status" value="1"/>
</dbReference>
<feature type="signal peptide" evidence="1">
    <location>
        <begin position="1"/>
        <end position="19"/>
    </location>
</feature>
<protein>
    <submittedName>
        <fullName evidence="3">Secreted lipase</fullName>
    </submittedName>
</protein>
<reference evidence="3" key="1">
    <citation type="submission" date="2019-06" db="EMBL/GenBank/DDBJ databases">
        <authorList>
            <person name="Gan P."/>
            <person name="Shirasu K."/>
        </authorList>
    </citation>
    <scope>NUCLEOTIDE SEQUENCE [LARGE SCALE GENOMIC DNA]</scope>
    <source>
        <strain evidence="3">CAD2</strain>
    </source>
</reference>
<sequence>MRSSSLIVLQSALATTASALVCQSLHLDWGTWDASPDSTDSLCIYRDVRFASSPTGKLRFAAPEYPPASDAGKALKQNPVCVAMEETDCIQPPALPATCFGNAYGNVTEDCLFLDIFVPAAAVSSQKKVPVIVWFYGGAYVFGSKTQYNPAEFNFYGGSGIVSPAVSNSPVIYVTPNYRLGAFGWLSGTYMEENAQPNAGLLDQRAALQFVKDHIDQLNGDNTHVSVWGESAGASSILHHMVVPQESYPPLFTKALLQSPAYQFLWDRKGVLNDTFTSFAQQVAAKVNAAAENPECQIADIDCLRSADLGHLIEVNQVLFNEVACKGIFPVGPAVDGKLILDLPTNLFNDPTKVIPLDSVLVSHVHQEVPSPAATTGFSFIPLPIRENKTDRAKFDDFLNEFLVGEPYSEIRKSIEAQYPSGKYENQIERAQHVIMDSSFLCNTRVAIDGYLNQGKQVWAMDYAFLSLFGHANHATDLLPTFSASGISYLDLFECLLDNLWFVPGKLSKFISNKLGPGMISYFVSFSLTGNPNNTPHSQSKWKPAKISDGKVNNVMQPGWYSNPFDDSATVDKQTTDKICNFWKDVAKNITMAYNTGAAGHGFMASPSREEAIFEDL</sequence>
<dbReference type="PANTHER" id="PTHR11559">
    <property type="entry name" value="CARBOXYLESTERASE"/>
    <property type="match status" value="1"/>
</dbReference>
<dbReference type="EMBL" id="QPMT01000006">
    <property type="protein sequence ID" value="KAF4863637.1"/>
    <property type="molecule type" value="Genomic_DNA"/>
</dbReference>
<keyword evidence="1" id="KW-0732">Signal</keyword>
<name>A0A9P5F1B1_COLSI</name>
<dbReference type="PROSITE" id="PS00941">
    <property type="entry name" value="CARBOXYLESTERASE_B_2"/>
    <property type="match status" value="1"/>
</dbReference>
<feature type="chain" id="PRO_5040501452" evidence="1">
    <location>
        <begin position="20"/>
        <end position="617"/>
    </location>
</feature>
<dbReference type="Gene3D" id="3.40.50.1820">
    <property type="entry name" value="alpha/beta hydrolase"/>
    <property type="match status" value="1"/>
</dbReference>
<dbReference type="InterPro" id="IPR029058">
    <property type="entry name" value="AB_hydrolase_fold"/>
</dbReference>
<dbReference type="OrthoDB" id="408631at2759"/>
<gene>
    <name evidence="3" type="ORF">CGCSCA2_v002871</name>
</gene>
<dbReference type="Proteomes" id="UP000711996">
    <property type="component" value="Unassembled WGS sequence"/>
</dbReference>
<proteinExistence type="predicted"/>
<dbReference type="Pfam" id="PF00135">
    <property type="entry name" value="COesterase"/>
    <property type="match status" value="1"/>
</dbReference>
<evidence type="ECO:0000313" key="4">
    <source>
        <dbReference type="Proteomes" id="UP000711996"/>
    </source>
</evidence>
<dbReference type="InterPro" id="IPR050309">
    <property type="entry name" value="Type-B_Carboxylest/Lipase"/>
</dbReference>
<keyword evidence="4" id="KW-1185">Reference proteome</keyword>
<dbReference type="AlphaFoldDB" id="A0A9P5F1B1"/>
<comment type="caution">
    <text evidence="3">The sequence shown here is derived from an EMBL/GenBank/DDBJ whole genome shotgun (WGS) entry which is preliminary data.</text>
</comment>
<feature type="domain" description="Carboxylesterase type B" evidence="2">
    <location>
        <begin position="39"/>
        <end position="583"/>
    </location>
</feature>